<evidence type="ECO:0000313" key="3">
    <source>
        <dbReference type="Proteomes" id="UP000799302"/>
    </source>
</evidence>
<name>A0A6A6UEB5_9PEZI</name>
<sequence length="629" mass="69217">MEESTTFSDHTSSHSSSEFIIPSIKLDGSVDHNRFHRQPDLNMRVRRNSEPSALDESTYDLLSDGTDETGESIDFSSGSEAGDDRESTRTGDHRYDSDESGTEEEDDNVIALSDTKSESLLSESYGNQSVDTSVPSNESDDIAARLLNSTLEDLADHSTEKRGLHNIWRQLVRDYTGSEWECWQDRAVQVSQGPNFKLFCGSALFVIFSVITASVLGPMVTPSSHSHNVDTSGFKVEPKVNVPLTAPTETPFPSLRRAPAGGWPLGDRLDLLHLLTSSLSSEKKLEVYSSTSSASSASATRSSKVARPSQAKSQSLLRPKLPEQSVSEKDTARFYVFLGNGFIAPFDVGRKMKATDRLGPYYQMSGKNEKFKIDYNPLTGKFTLGYTTSARIRGAIAIVISRNGHVLQRGHVTLPGSSIDWVPQVVPKEELHGKVQVLFALPGESSFQVQMVDLGKPGFQWNGPPQAAAAAASDVVRRITDALIIYVEPGLNNIPGIRSLTRPVEQAKKLATTPFGVSDVILRAQSQVSTFAQSFRIDFDASRKVTKTRKSLARMNDKVIKALVKYQGDVIQAVNGKPRASLARAQSRVKKIQHNVERRLTKQSIIHEARRCTKKPARKNKLLGSVFGY</sequence>
<feature type="region of interest" description="Disordered" evidence="1">
    <location>
        <begin position="1"/>
        <end position="20"/>
    </location>
</feature>
<accession>A0A6A6UEB5</accession>
<feature type="compositionally biased region" description="Basic and acidic residues" evidence="1">
    <location>
        <begin position="82"/>
        <end position="97"/>
    </location>
</feature>
<dbReference type="EMBL" id="MU004234">
    <property type="protein sequence ID" value="KAF2669901.1"/>
    <property type="molecule type" value="Genomic_DNA"/>
</dbReference>
<organism evidence="2 3">
    <name type="scientific">Microthyrium microscopicum</name>
    <dbReference type="NCBI Taxonomy" id="703497"/>
    <lineage>
        <taxon>Eukaryota</taxon>
        <taxon>Fungi</taxon>
        <taxon>Dikarya</taxon>
        <taxon>Ascomycota</taxon>
        <taxon>Pezizomycotina</taxon>
        <taxon>Dothideomycetes</taxon>
        <taxon>Dothideomycetes incertae sedis</taxon>
        <taxon>Microthyriales</taxon>
        <taxon>Microthyriaceae</taxon>
        <taxon>Microthyrium</taxon>
    </lineage>
</organism>
<protein>
    <submittedName>
        <fullName evidence="2">Uncharacterized protein</fullName>
    </submittedName>
</protein>
<keyword evidence="3" id="KW-1185">Reference proteome</keyword>
<feature type="region of interest" description="Disordered" evidence="1">
    <location>
        <begin position="26"/>
        <end position="110"/>
    </location>
</feature>
<feature type="compositionally biased region" description="Acidic residues" evidence="1">
    <location>
        <begin position="98"/>
        <end position="108"/>
    </location>
</feature>
<gene>
    <name evidence="2" type="ORF">BT63DRAFT_412691</name>
</gene>
<dbReference type="AlphaFoldDB" id="A0A6A6UEB5"/>
<feature type="compositionally biased region" description="Basic and acidic residues" evidence="1">
    <location>
        <begin position="28"/>
        <end position="39"/>
    </location>
</feature>
<dbReference type="Proteomes" id="UP000799302">
    <property type="component" value="Unassembled WGS sequence"/>
</dbReference>
<evidence type="ECO:0000256" key="1">
    <source>
        <dbReference type="SAM" id="MobiDB-lite"/>
    </source>
</evidence>
<feature type="region of interest" description="Disordered" evidence="1">
    <location>
        <begin position="298"/>
        <end position="324"/>
    </location>
</feature>
<proteinExistence type="predicted"/>
<reference evidence="2" key="1">
    <citation type="journal article" date="2020" name="Stud. Mycol.">
        <title>101 Dothideomycetes genomes: a test case for predicting lifestyles and emergence of pathogens.</title>
        <authorList>
            <person name="Haridas S."/>
            <person name="Albert R."/>
            <person name="Binder M."/>
            <person name="Bloem J."/>
            <person name="Labutti K."/>
            <person name="Salamov A."/>
            <person name="Andreopoulos B."/>
            <person name="Baker S."/>
            <person name="Barry K."/>
            <person name="Bills G."/>
            <person name="Bluhm B."/>
            <person name="Cannon C."/>
            <person name="Castanera R."/>
            <person name="Culley D."/>
            <person name="Daum C."/>
            <person name="Ezra D."/>
            <person name="Gonzalez J."/>
            <person name="Henrissat B."/>
            <person name="Kuo A."/>
            <person name="Liang C."/>
            <person name="Lipzen A."/>
            <person name="Lutzoni F."/>
            <person name="Magnuson J."/>
            <person name="Mondo S."/>
            <person name="Nolan M."/>
            <person name="Ohm R."/>
            <person name="Pangilinan J."/>
            <person name="Park H.-J."/>
            <person name="Ramirez L."/>
            <person name="Alfaro M."/>
            <person name="Sun H."/>
            <person name="Tritt A."/>
            <person name="Yoshinaga Y."/>
            <person name="Zwiers L.-H."/>
            <person name="Turgeon B."/>
            <person name="Goodwin S."/>
            <person name="Spatafora J."/>
            <person name="Crous P."/>
            <person name="Grigoriev I."/>
        </authorList>
    </citation>
    <scope>NUCLEOTIDE SEQUENCE</scope>
    <source>
        <strain evidence="2">CBS 115976</strain>
    </source>
</reference>
<evidence type="ECO:0000313" key="2">
    <source>
        <dbReference type="EMBL" id="KAF2669901.1"/>
    </source>
</evidence>